<protein>
    <submittedName>
        <fullName evidence="2">DUF799 family lipoprotein</fullName>
    </submittedName>
</protein>
<feature type="signal peptide" evidence="1">
    <location>
        <begin position="1"/>
        <end position="26"/>
    </location>
</feature>
<comment type="caution">
    <text evidence="2">The sequence shown here is derived from an EMBL/GenBank/DDBJ whole genome shotgun (WGS) entry which is preliminary data.</text>
</comment>
<dbReference type="EMBL" id="JACJJL010000011">
    <property type="protein sequence ID" value="MBM6661734.1"/>
    <property type="molecule type" value="Genomic_DNA"/>
</dbReference>
<feature type="chain" id="PRO_5037036714" evidence="1">
    <location>
        <begin position="27"/>
        <end position="231"/>
    </location>
</feature>
<evidence type="ECO:0000313" key="3">
    <source>
        <dbReference type="Proteomes" id="UP000764045"/>
    </source>
</evidence>
<evidence type="ECO:0000256" key="1">
    <source>
        <dbReference type="SAM" id="SignalP"/>
    </source>
</evidence>
<dbReference type="Gene3D" id="3.40.50.10610">
    <property type="entry name" value="ABC-type transport auxiliary lipoprotein component"/>
    <property type="match status" value="1"/>
</dbReference>
<keyword evidence="3" id="KW-1185">Reference proteome</keyword>
<name>A0A939B4U2_9BACT</name>
<reference evidence="2 3" key="1">
    <citation type="journal article" date="2021" name="Sci. Rep.">
        <title>The distribution of antibiotic resistance genes in chicken gut microbiota commensals.</title>
        <authorList>
            <person name="Juricova H."/>
            <person name="Matiasovicova J."/>
            <person name="Kubasova T."/>
            <person name="Cejkova D."/>
            <person name="Rychlik I."/>
        </authorList>
    </citation>
    <scope>NUCLEOTIDE SEQUENCE [LARGE SCALE GENOMIC DNA]</scope>
    <source>
        <strain evidence="2 3">An819</strain>
    </source>
</reference>
<proteinExistence type="predicted"/>
<dbReference type="AlphaFoldDB" id="A0A939B4U2"/>
<evidence type="ECO:0000313" key="2">
    <source>
        <dbReference type="EMBL" id="MBM6661734.1"/>
    </source>
</evidence>
<accession>A0A939B4U2</accession>
<keyword evidence="2" id="KW-0449">Lipoprotein</keyword>
<dbReference type="Pfam" id="PF05643">
    <property type="entry name" value="GNA1162-like"/>
    <property type="match status" value="1"/>
</dbReference>
<dbReference type="PROSITE" id="PS51257">
    <property type="entry name" value="PROKAR_LIPOPROTEIN"/>
    <property type="match status" value="1"/>
</dbReference>
<dbReference type="Proteomes" id="UP000764045">
    <property type="component" value="Unassembled WGS sequence"/>
</dbReference>
<gene>
    <name evidence="2" type="ORF">H6B30_08225</name>
</gene>
<organism evidence="2 3">
    <name type="scientific">Marseilla massiliensis</name>
    <dbReference type="NCBI Taxonomy" id="1841864"/>
    <lineage>
        <taxon>Bacteria</taxon>
        <taxon>Pseudomonadati</taxon>
        <taxon>Bacteroidota</taxon>
        <taxon>Bacteroidia</taxon>
        <taxon>Bacteroidales</taxon>
        <taxon>Prevotellaceae</taxon>
        <taxon>Marseilla</taxon>
    </lineage>
</organism>
<dbReference type="RefSeq" id="WP_205109466.1">
    <property type="nucleotide sequence ID" value="NZ_JACJJL010000011.1"/>
</dbReference>
<dbReference type="InterPro" id="IPR008517">
    <property type="entry name" value="GNA1162-like"/>
</dbReference>
<sequence length="231" mass="25343">MKKAIAAIVGCATLTACVTTSQPTLADQYPAMYEEQPLSIVIMPPINNTNHAEAKDYFYTSLYHPLCEKGYYVFPPEMTMEMLQHESAYDAELFVDGDLGKFRDVLGADAALFTIIKDWRRDNVGGKITVNIDYRLRSTKTGRTLYGREGAITLDTSVDSDDDSNSTSLAGLIANTLLNAISTASTDKIHAGRKCNEHVLSNLPAGRYSESFRKDSVNVAGSKLVKATIKK</sequence>
<keyword evidence="1" id="KW-0732">Signal</keyword>